<dbReference type="Proteomes" id="UP000284250">
    <property type="component" value="Unassembled WGS sequence"/>
</dbReference>
<dbReference type="Pfam" id="PF13808">
    <property type="entry name" value="DDE_Tnp_1_assoc"/>
    <property type="match status" value="1"/>
</dbReference>
<evidence type="ECO:0000259" key="1">
    <source>
        <dbReference type="Pfam" id="PF13808"/>
    </source>
</evidence>
<evidence type="ECO:0000313" key="3">
    <source>
        <dbReference type="Proteomes" id="UP000284250"/>
    </source>
</evidence>
<comment type="caution">
    <text evidence="2">The sequence shown here is derived from an EMBL/GenBank/DDBJ whole genome shotgun (WGS) entry which is preliminary data.</text>
</comment>
<keyword evidence="3" id="KW-1185">Reference proteome</keyword>
<organism evidence="2 3">
    <name type="scientific">Hymenobacter rubripertinctus</name>
    <dbReference type="NCBI Taxonomy" id="2029981"/>
    <lineage>
        <taxon>Bacteria</taxon>
        <taxon>Pseudomonadati</taxon>
        <taxon>Bacteroidota</taxon>
        <taxon>Cytophagia</taxon>
        <taxon>Cytophagales</taxon>
        <taxon>Hymenobacteraceae</taxon>
        <taxon>Hymenobacter</taxon>
    </lineage>
</organism>
<dbReference type="InterPro" id="IPR032806">
    <property type="entry name" value="YbfD_N"/>
</dbReference>
<sequence length="163" mass="17758">MADILLIGLCTYLSNGHDYEDMVLFAQTHARHLTDLVDLPSVPSHDTFNRVFQLLSPDLLRGCLAQHGHALLDTLAEKQLCLDGKKLRGVSPRSAGNAGLYLVNAWVSENRLCVGQQRVADKSNEITALPELLAQLDLRQAVVTTDAMGCQAAIAGQIRQQQG</sequence>
<dbReference type="EMBL" id="QYCN01000020">
    <property type="protein sequence ID" value="RIY08816.1"/>
    <property type="molecule type" value="Genomic_DNA"/>
</dbReference>
<protein>
    <submittedName>
        <fullName evidence="2">ISAs1 family transposase</fullName>
    </submittedName>
</protein>
<feature type="domain" description="H repeat-associated protein N-terminal" evidence="1">
    <location>
        <begin position="2"/>
        <end position="67"/>
    </location>
</feature>
<reference evidence="2 3" key="1">
    <citation type="submission" date="2019-01" db="EMBL/GenBank/DDBJ databases">
        <title>Hymenobacter humicola sp. nov., isolated from soils in Antarctica.</title>
        <authorList>
            <person name="Sedlacek I."/>
            <person name="Holochova P."/>
            <person name="Kralova S."/>
            <person name="Pantucek R."/>
            <person name="Stankova E."/>
            <person name="Vrbovska V."/>
            <person name="Kristofova L."/>
            <person name="Svec P."/>
            <person name="Busse H.-J."/>
        </authorList>
    </citation>
    <scope>NUCLEOTIDE SEQUENCE [LARGE SCALE GENOMIC DNA]</scope>
    <source>
        <strain evidence="2 3">CCM 8852</strain>
    </source>
</reference>
<feature type="non-terminal residue" evidence="2">
    <location>
        <position position="163"/>
    </location>
</feature>
<name>A0A418QU98_9BACT</name>
<dbReference type="InterPro" id="IPR051698">
    <property type="entry name" value="Transposase_11-like"/>
</dbReference>
<accession>A0A418QU98</accession>
<gene>
    <name evidence="2" type="ORF">D0T11_13880</name>
</gene>
<dbReference type="PANTHER" id="PTHR30298">
    <property type="entry name" value="H REPEAT-ASSOCIATED PREDICTED TRANSPOSASE"/>
    <property type="match status" value="1"/>
</dbReference>
<evidence type="ECO:0000313" key="2">
    <source>
        <dbReference type="EMBL" id="RIY08816.1"/>
    </source>
</evidence>
<proteinExistence type="predicted"/>
<dbReference type="AlphaFoldDB" id="A0A418QU98"/>
<dbReference type="InterPro" id="IPR047647">
    <property type="entry name" value="ISAs1_transpos"/>
</dbReference>
<dbReference type="NCBIfam" id="NF033564">
    <property type="entry name" value="transpos_ISAs1"/>
    <property type="match status" value="1"/>
</dbReference>
<dbReference type="PANTHER" id="PTHR30298:SF0">
    <property type="entry name" value="PROTEIN YBFL-RELATED"/>
    <property type="match status" value="1"/>
</dbReference>